<protein>
    <submittedName>
        <fullName evidence="1">Lipoprotein</fullName>
    </submittedName>
</protein>
<reference evidence="1" key="1">
    <citation type="journal article" date="2013" name="Environ. Microbiol.">
        <title>Microbiota from the distal guts of lean and obese adolescents exhibit partial functional redundancy besides clear differences in community structure.</title>
        <authorList>
            <person name="Ferrer M."/>
            <person name="Ruiz A."/>
            <person name="Lanza F."/>
            <person name="Haange S.B."/>
            <person name="Oberbach A."/>
            <person name="Till H."/>
            <person name="Bargiela R."/>
            <person name="Campoy C."/>
            <person name="Segura M.T."/>
            <person name="Richter M."/>
            <person name="von Bergen M."/>
            <person name="Seifert J."/>
            <person name="Suarez A."/>
        </authorList>
    </citation>
    <scope>NUCLEOTIDE SEQUENCE</scope>
</reference>
<sequence>SSVLSVRPFISKCPLESDYNNLYAKWTGIDCKAEESNEILMSCQHTSSATGRFGNRTYSYFNPQFSNFSGGWTQRGQYIGGMDFQRCRPTEYAYAIFDNVNDSRM</sequence>
<gene>
    <name evidence="1" type="ORF">OBE_01252</name>
</gene>
<feature type="non-terminal residue" evidence="1">
    <location>
        <position position="1"/>
    </location>
</feature>
<evidence type="ECO:0000313" key="1">
    <source>
        <dbReference type="EMBL" id="EKC75655.1"/>
    </source>
</evidence>
<comment type="caution">
    <text evidence="1">The sequence shown here is derived from an EMBL/GenBank/DDBJ whole genome shotgun (WGS) entry which is preliminary data.</text>
</comment>
<proteinExistence type="predicted"/>
<dbReference type="EMBL" id="AJWZ01000823">
    <property type="protein sequence ID" value="EKC75655.1"/>
    <property type="molecule type" value="Genomic_DNA"/>
</dbReference>
<name>K1UBU7_9ZZZZ</name>
<accession>K1UBU7</accession>
<keyword evidence="1" id="KW-0449">Lipoprotein</keyword>
<dbReference type="SUPFAM" id="SSF48452">
    <property type="entry name" value="TPR-like"/>
    <property type="match status" value="1"/>
</dbReference>
<organism evidence="1">
    <name type="scientific">human gut metagenome</name>
    <dbReference type="NCBI Taxonomy" id="408170"/>
    <lineage>
        <taxon>unclassified sequences</taxon>
        <taxon>metagenomes</taxon>
        <taxon>organismal metagenomes</taxon>
    </lineage>
</organism>
<dbReference type="InterPro" id="IPR011990">
    <property type="entry name" value="TPR-like_helical_dom_sf"/>
</dbReference>
<dbReference type="AlphaFoldDB" id="K1UBU7"/>